<feature type="domain" description="HTH tetR-type" evidence="6">
    <location>
        <begin position="10"/>
        <end position="70"/>
    </location>
</feature>
<evidence type="ECO:0000259" key="6">
    <source>
        <dbReference type="PROSITE" id="PS50977"/>
    </source>
</evidence>
<dbReference type="Gene3D" id="1.10.357.10">
    <property type="entry name" value="Tetracycline Repressor, domain 2"/>
    <property type="match status" value="1"/>
</dbReference>
<evidence type="ECO:0000256" key="5">
    <source>
        <dbReference type="PROSITE-ProRule" id="PRU00335"/>
    </source>
</evidence>
<keyword evidence="1" id="KW-0678">Repressor</keyword>
<evidence type="ECO:0000256" key="2">
    <source>
        <dbReference type="ARBA" id="ARBA00023015"/>
    </source>
</evidence>
<dbReference type="Proteomes" id="UP000663570">
    <property type="component" value="Chromosome"/>
</dbReference>
<dbReference type="InterPro" id="IPR023772">
    <property type="entry name" value="DNA-bd_HTH_TetR-type_CS"/>
</dbReference>
<feature type="DNA-binding region" description="H-T-H motif" evidence="5">
    <location>
        <begin position="33"/>
        <end position="52"/>
    </location>
</feature>
<dbReference type="PROSITE" id="PS50977">
    <property type="entry name" value="HTH_TETR_2"/>
    <property type="match status" value="1"/>
</dbReference>
<sequence length="204" mass="22393">MVRRTKEQAEATRAQLLDAAEALFCDKGVASTTLDMIARAAGVTRGAVYWHFKNKAEIFEAVCDRATSPMETMLDTLVAEPGEDPLGSLERQACEILQLIARDARMRAVLEILFRGFDGGPEFAEYLAREEESKRDCRCQIESVLEAAGARGQLPPDVSPAKAAIAVTAFVGGLMHDWVLDGDYDLADMAPYLTRVFFNGLRST</sequence>
<gene>
    <name evidence="7" type="ORF">JY500_08920</name>
</gene>
<evidence type="ECO:0000313" key="8">
    <source>
        <dbReference type="Proteomes" id="UP000663570"/>
    </source>
</evidence>
<protein>
    <submittedName>
        <fullName evidence="7">TetR family transcriptional regulator</fullName>
    </submittedName>
</protein>
<dbReference type="InterPro" id="IPR001647">
    <property type="entry name" value="HTH_TetR"/>
</dbReference>
<proteinExistence type="predicted"/>
<keyword evidence="3 5" id="KW-0238">DNA-binding</keyword>
<keyword evidence="8" id="KW-1185">Reference proteome</keyword>
<evidence type="ECO:0000256" key="3">
    <source>
        <dbReference type="ARBA" id="ARBA00023125"/>
    </source>
</evidence>
<dbReference type="PANTHER" id="PTHR30055:SF240">
    <property type="entry name" value="HTH-TYPE TRANSCRIPTIONAL REGULATOR ACRR"/>
    <property type="match status" value="1"/>
</dbReference>
<accession>A0ABX7MC33</accession>
<name>A0ABX7MC33_9RHOO</name>
<dbReference type="SUPFAM" id="SSF46689">
    <property type="entry name" value="Homeodomain-like"/>
    <property type="match status" value="1"/>
</dbReference>
<dbReference type="PANTHER" id="PTHR30055">
    <property type="entry name" value="HTH-TYPE TRANSCRIPTIONAL REGULATOR RUTR"/>
    <property type="match status" value="1"/>
</dbReference>
<dbReference type="PROSITE" id="PS01081">
    <property type="entry name" value="HTH_TETR_1"/>
    <property type="match status" value="1"/>
</dbReference>
<dbReference type="Pfam" id="PF00440">
    <property type="entry name" value="TetR_N"/>
    <property type="match status" value="1"/>
</dbReference>
<dbReference type="SUPFAM" id="SSF48498">
    <property type="entry name" value="Tetracyclin repressor-like, C-terminal domain"/>
    <property type="match status" value="1"/>
</dbReference>
<dbReference type="EMBL" id="CP071060">
    <property type="protein sequence ID" value="QSI78708.1"/>
    <property type="molecule type" value="Genomic_DNA"/>
</dbReference>
<evidence type="ECO:0000256" key="4">
    <source>
        <dbReference type="ARBA" id="ARBA00023163"/>
    </source>
</evidence>
<dbReference type="InterPro" id="IPR013572">
    <property type="entry name" value="Tscrpt_reg_MAATS_C"/>
</dbReference>
<keyword evidence="2" id="KW-0805">Transcription regulation</keyword>
<evidence type="ECO:0000256" key="1">
    <source>
        <dbReference type="ARBA" id="ARBA00022491"/>
    </source>
</evidence>
<dbReference type="InterPro" id="IPR036271">
    <property type="entry name" value="Tet_transcr_reg_TetR-rel_C_sf"/>
</dbReference>
<dbReference type="RefSeq" id="WP_172203043.1">
    <property type="nucleotide sequence ID" value="NZ_CP071060.1"/>
</dbReference>
<dbReference type="PRINTS" id="PR00455">
    <property type="entry name" value="HTHTETR"/>
</dbReference>
<dbReference type="InterPro" id="IPR009057">
    <property type="entry name" value="Homeodomain-like_sf"/>
</dbReference>
<dbReference type="Pfam" id="PF08361">
    <property type="entry name" value="TetR_C_2"/>
    <property type="match status" value="1"/>
</dbReference>
<keyword evidence="4" id="KW-0804">Transcription</keyword>
<organism evidence="7 8">
    <name type="scientific">Niveibacterium microcysteis</name>
    <dbReference type="NCBI Taxonomy" id="2811415"/>
    <lineage>
        <taxon>Bacteria</taxon>
        <taxon>Pseudomonadati</taxon>
        <taxon>Pseudomonadota</taxon>
        <taxon>Betaproteobacteria</taxon>
        <taxon>Rhodocyclales</taxon>
        <taxon>Rhodocyclaceae</taxon>
        <taxon>Niveibacterium</taxon>
    </lineage>
</organism>
<evidence type="ECO:0000313" key="7">
    <source>
        <dbReference type="EMBL" id="QSI78708.1"/>
    </source>
</evidence>
<reference evidence="7 8" key="1">
    <citation type="submission" date="2021-02" db="EMBL/GenBank/DDBJ databases">
        <title>Niveibacterium changnyeongensis HC41.</title>
        <authorList>
            <person name="Kang M."/>
        </authorList>
    </citation>
    <scope>NUCLEOTIDE SEQUENCE [LARGE SCALE GENOMIC DNA]</scope>
    <source>
        <strain evidence="7 8">HC41</strain>
    </source>
</reference>
<dbReference type="InterPro" id="IPR050109">
    <property type="entry name" value="HTH-type_TetR-like_transc_reg"/>
</dbReference>